<dbReference type="EMBL" id="FNRM01000015">
    <property type="protein sequence ID" value="SEB03051.1"/>
    <property type="molecule type" value="Genomic_DNA"/>
</dbReference>
<dbReference type="OrthoDB" id="9781031at2"/>
<dbReference type="InterPro" id="IPR048477">
    <property type="entry name" value="YceM-like_C"/>
</dbReference>
<gene>
    <name evidence="3" type="ORF">SAMN04488051_11530</name>
</gene>
<evidence type="ECO:0000259" key="2">
    <source>
        <dbReference type="Pfam" id="PF21378"/>
    </source>
</evidence>
<reference evidence="3 4" key="1">
    <citation type="submission" date="2016-10" db="EMBL/GenBank/DDBJ databases">
        <authorList>
            <person name="de Groot N.N."/>
        </authorList>
    </citation>
    <scope>NUCLEOTIDE SEQUENCE [LARGE SCALE GENOMIC DNA]</scope>
    <source>
        <strain evidence="3 4">CGMCC 1.3430</strain>
    </source>
</reference>
<feature type="domain" description="YceM-like C-terminal" evidence="2">
    <location>
        <begin position="133"/>
        <end position="238"/>
    </location>
</feature>
<name>A0A1H4G135_ALKAM</name>
<evidence type="ECO:0000313" key="3">
    <source>
        <dbReference type="EMBL" id="SEB03051.1"/>
    </source>
</evidence>
<dbReference type="PANTHER" id="PTHR43708:SF4">
    <property type="entry name" value="OXIDOREDUCTASE YCEM-RELATED"/>
    <property type="match status" value="1"/>
</dbReference>
<dbReference type="Pfam" id="PF01408">
    <property type="entry name" value="GFO_IDH_MocA"/>
    <property type="match status" value="1"/>
</dbReference>
<keyword evidence="4" id="KW-1185">Reference proteome</keyword>
<dbReference type="RefSeq" id="WP_091345404.1">
    <property type="nucleotide sequence ID" value="NZ_FNRM01000015.1"/>
</dbReference>
<feature type="domain" description="Gfo/Idh/MocA-like oxidoreductase N-terminal" evidence="1">
    <location>
        <begin position="1"/>
        <end position="119"/>
    </location>
</feature>
<dbReference type="InterPro" id="IPR051317">
    <property type="entry name" value="Gfo/Idh/MocA_oxidoreduct"/>
</dbReference>
<dbReference type="SUPFAM" id="SSF55347">
    <property type="entry name" value="Glyceraldehyde-3-phosphate dehydrogenase-like, C-terminal domain"/>
    <property type="match status" value="1"/>
</dbReference>
<dbReference type="InterPro" id="IPR036291">
    <property type="entry name" value="NAD(P)-bd_dom_sf"/>
</dbReference>
<dbReference type="SUPFAM" id="SSF51735">
    <property type="entry name" value="NAD(P)-binding Rossmann-fold domains"/>
    <property type="match status" value="1"/>
</dbReference>
<dbReference type="STRING" id="152573.SAMN04488051_11530"/>
<sequence>MRIALLGLGDIAQKAYLPLVTGHTEVVPLLCTRNTQVLAQFAQQYRIEEAYSDLAELIAAKPDAVMIHSATSSHFAIATRLLQAGIAVFVDKPISDQFPECEQLINLAEQKNLPFFVGFNRRYAPLYQPALATQPLQVQYQKHRHNQCAPARTFIYDDFIHVVDFVRHVSGITSIQQCDFQLFQHSHAAELCSVQVQWHHKDALFSASMNRMAGSSFERLEYFSQDQHWQIDNLRQGEYSCHNQRQTLGFDDWQSTLYKRGFVAMLDQFIQLLKTGKTDSSANNAALLTHQLCEKILERLPQHLHR</sequence>
<dbReference type="Gene3D" id="3.40.50.720">
    <property type="entry name" value="NAD(P)-binding Rossmann-like Domain"/>
    <property type="match status" value="1"/>
</dbReference>
<dbReference type="InterPro" id="IPR000683">
    <property type="entry name" value="Gfo/Idh/MocA-like_OxRdtase_N"/>
</dbReference>
<evidence type="ECO:0000259" key="1">
    <source>
        <dbReference type="Pfam" id="PF01408"/>
    </source>
</evidence>
<dbReference type="AlphaFoldDB" id="A0A1H4G135"/>
<dbReference type="Pfam" id="PF21378">
    <property type="entry name" value="YceM-like_C"/>
    <property type="match status" value="1"/>
</dbReference>
<dbReference type="Gene3D" id="3.30.360.10">
    <property type="entry name" value="Dihydrodipicolinate Reductase, domain 2"/>
    <property type="match status" value="1"/>
</dbReference>
<accession>A0A1H4G135</accession>
<protein>
    <submittedName>
        <fullName evidence="3">Virulence factor</fullName>
    </submittedName>
</protein>
<proteinExistence type="predicted"/>
<dbReference type="Proteomes" id="UP000198773">
    <property type="component" value="Unassembled WGS sequence"/>
</dbReference>
<organism evidence="3 4">
    <name type="scientific">Alkalimonas amylolytica</name>
    <dbReference type="NCBI Taxonomy" id="152573"/>
    <lineage>
        <taxon>Bacteria</taxon>
        <taxon>Pseudomonadati</taxon>
        <taxon>Pseudomonadota</taxon>
        <taxon>Gammaproteobacteria</taxon>
        <taxon>Alkalimonas</taxon>
    </lineage>
</organism>
<dbReference type="PANTHER" id="PTHR43708">
    <property type="entry name" value="CONSERVED EXPRESSED OXIDOREDUCTASE (EUROFUNG)"/>
    <property type="match status" value="1"/>
</dbReference>
<evidence type="ECO:0000313" key="4">
    <source>
        <dbReference type="Proteomes" id="UP000198773"/>
    </source>
</evidence>
<dbReference type="GO" id="GO:0000166">
    <property type="term" value="F:nucleotide binding"/>
    <property type="evidence" value="ECO:0007669"/>
    <property type="project" value="InterPro"/>
</dbReference>